<sequence length="293" mass="32135">MSDTPFKILRRPTQPEPENEEEVEPPPTQTKTLEEKEAHYASVRRRIMGEDYNPNVNITEESSVEKSSETKQLDKNSSVTSSVPVSANKSPPNKPAAVPLMSIPTPALAYNKSFEGSKEILDLMMSSRQNQMPLLGAPQPNLGGSGSSNFISSAPVRGRHSDSSLQHSFASASKIYGVTSPDLYSNFSPIPNSNPPQLSSRQSLPTMTQPLDSPAFQMTQQYQNWGMMYPQVPQSSVPPFVPSAPTQQPQQTFMQGGYDASGLNLPPRYQHFPPSSGQPPPYYHPSVPTTTTR</sequence>
<dbReference type="EMBL" id="UZAE01012909">
    <property type="protein sequence ID" value="VDO07340.1"/>
    <property type="molecule type" value="Genomic_DNA"/>
</dbReference>
<name>A0A0R3TRG2_RODNA</name>
<dbReference type="OrthoDB" id="5373615at2759"/>
<keyword evidence="4" id="KW-1185">Reference proteome</keyword>
<accession>A0A0R3TRG2</accession>
<dbReference type="STRING" id="102285.A0A0R3TRG2"/>
<feature type="region of interest" description="Disordered" evidence="1">
    <location>
        <begin position="237"/>
        <end position="293"/>
    </location>
</feature>
<reference evidence="5" key="1">
    <citation type="submission" date="2017-02" db="UniProtKB">
        <authorList>
            <consortium name="WormBaseParasite"/>
        </authorList>
    </citation>
    <scope>IDENTIFICATION</scope>
</reference>
<evidence type="ECO:0000313" key="5">
    <source>
        <dbReference type="WBParaSite" id="HNAJ_0001017301-mRNA-1"/>
    </source>
</evidence>
<gene>
    <name evidence="3" type="ORF">HNAJ_LOCUS10168</name>
</gene>
<evidence type="ECO:0000259" key="2">
    <source>
        <dbReference type="PROSITE" id="PS51673"/>
    </source>
</evidence>
<evidence type="ECO:0000313" key="4">
    <source>
        <dbReference type="Proteomes" id="UP000278807"/>
    </source>
</evidence>
<dbReference type="InterPro" id="IPR024771">
    <property type="entry name" value="SUZ"/>
</dbReference>
<protein>
    <submittedName>
        <fullName evidence="5">SUZ domain-containing protein</fullName>
    </submittedName>
</protein>
<feature type="compositionally biased region" description="Basic and acidic residues" evidence="1">
    <location>
        <begin position="63"/>
        <end position="74"/>
    </location>
</feature>
<reference evidence="3 4" key="2">
    <citation type="submission" date="2018-11" db="EMBL/GenBank/DDBJ databases">
        <authorList>
            <consortium name="Pathogen Informatics"/>
        </authorList>
    </citation>
    <scope>NUCLEOTIDE SEQUENCE [LARGE SCALE GENOMIC DNA]</scope>
</reference>
<dbReference type="Proteomes" id="UP000278807">
    <property type="component" value="Unassembled WGS sequence"/>
</dbReference>
<dbReference type="Pfam" id="PF12752">
    <property type="entry name" value="SUZ"/>
    <property type="match status" value="1"/>
</dbReference>
<feature type="compositionally biased region" description="Polar residues" evidence="1">
    <location>
        <begin position="75"/>
        <end position="91"/>
    </location>
</feature>
<dbReference type="PROSITE" id="PS51673">
    <property type="entry name" value="SUZ"/>
    <property type="match status" value="1"/>
</dbReference>
<feature type="domain" description="SUZ" evidence="2">
    <location>
        <begin position="1"/>
        <end position="52"/>
    </location>
</feature>
<feature type="region of interest" description="Disordered" evidence="1">
    <location>
        <begin position="1"/>
        <end position="98"/>
    </location>
</feature>
<evidence type="ECO:0000256" key="1">
    <source>
        <dbReference type="SAM" id="MobiDB-lite"/>
    </source>
</evidence>
<evidence type="ECO:0000313" key="3">
    <source>
        <dbReference type="EMBL" id="VDO07340.1"/>
    </source>
</evidence>
<proteinExistence type="predicted"/>
<organism evidence="5">
    <name type="scientific">Rodentolepis nana</name>
    <name type="common">Dwarf tapeworm</name>
    <name type="synonym">Hymenolepis nana</name>
    <dbReference type="NCBI Taxonomy" id="102285"/>
    <lineage>
        <taxon>Eukaryota</taxon>
        <taxon>Metazoa</taxon>
        <taxon>Spiralia</taxon>
        <taxon>Lophotrochozoa</taxon>
        <taxon>Platyhelminthes</taxon>
        <taxon>Cestoda</taxon>
        <taxon>Eucestoda</taxon>
        <taxon>Cyclophyllidea</taxon>
        <taxon>Hymenolepididae</taxon>
        <taxon>Rodentolepis</taxon>
    </lineage>
</organism>
<dbReference type="WBParaSite" id="HNAJ_0001017301-mRNA-1">
    <property type="protein sequence ID" value="HNAJ_0001017301-mRNA-1"/>
    <property type="gene ID" value="HNAJ_0001017301"/>
</dbReference>
<dbReference type="AlphaFoldDB" id="A0A0R3TRG2"/>